<dbReference type="STRING" id="142842.SAMN02745118_00281"/>
<dbReference type="Proteomes" id="UP000190625">
    <property type="component" value="Unassembled WGS sequence"/>
</dbReference>
<dbReference type="OrthoDB" id="9810984at2"/>
<dbReference type="EMBL" id="FUWM01000004">
    <property type="protein sequence ID" value="SJZ32099.1"/>
    <property type="molecule type" value="Genomic_DNA"/>
</dbReference>
<dbReference type="AlphaFoldDB" id="A0A1T4JPN2"/>
<protein>
    <recommendedName>
        <fullName evidence="3">Membrane-associated protease 1</fullName>
    </recommendedName>
</protein>
<organism evidence="1 2">
    <name type="scientific">Selenihalanaerobacter shriftii</name>
    <dbReference type="NCBI Taxonomy" id="142842"/>
    <lineage>
        <taxon>Bacteria</taxon>
        <taxon>Bacillati</taxon>
        <taxon>Bacillota</taxon>
        <taxon>Clostridia</taxon>
        <taxon>Halanaerobiales</taxon>
        <taxon>Halobacteroidaceae</taxon>
        <taxon>Selenihalanaerobacter</taxon>
    </lineage>
</organism>
<reference evidence="2" key="1">
    <citation type="submission" date="2017-02" db="EMBL/GenBank/DDBJ databases">
        <authorList>
            <person name="Varghese N."/>
            <person name="Submissions S."/>
        </authorList>
    </citation>
    <scope>NUCLEOTIDE SEQUENCE [LARGE SCALE GENOMIC DNA]</scope>
    <source>
        <strain evidence="2">ATCC BAA-73</strain>
    </source>
</reference>
<name>A0A1T4JPN2_9FIRM</name>
<evidence type="ECO:0000313" key="1">
    <source>
        <dbReference type="EMBL" id="SJZ32099.1"/>
    </source>
</evidence>
<evidence type="ECO:0008006" key="3">
    <source>
        <dbReference type="Google" id="ProtNLM"/>
    </source>
</evidence>
<proteinExistence type="predicted"/>
<dbReference type="RefSeq" id="WP_078808815.1">
    <property type="nucleotide sequence ID" value="NZ_FUWM01000004.1"/>
</dbReference>
<sequence length="143" mass="15574">MGFRLTIEGQSETILLEKDNITTASYKSDSPDGSNAKATDIGTELKVKGKIITAVEGEPDDTQKVANWSLVTAEKADAYRNAILEVIAGDQVVRKVTLPNAFIVDYEENFGHTEGIGTFDLFLKQKKDKNELVTMEGGYAAAE</sequence>
<gene>
    <name evidence="1" type="ORF">SAMN02745118_00281</name>
</gene>
<evidence type="ECO:0000313" key="2">
    <source>
        <dbReference type="Proteomes" id="UP000190625"/>
    </source>
</evidence>
<keyword evidence="2" id="KW-1185">Reference proteome</keyword>
<accession>A0A1T4JPN2</accession>